<protein>
    <recommendedName>
        <fullName evidence="5">HTH iclR-type domain-containing protein</fullName>
    </recommendedName>
</protein>
<dbReference type="GO" id="GO:0045892">
    <property type="term" value="P:negative regulation of DNA-templated transcription"/>
    <property type="evidence" value="ECO:0007669"/>
    <property type="project" value="TreeGrafter"/>
</dbReference>
<dbReference type="AlphaFoldDB" id="A0A1F7EZT0"/>
<dbReference type="InterPro" id="IPR036388">
    <property type="entry name" value="WH-like_DNA-bd_sf"/>
</dbReference>
<dbReference type="InterPro" id="IPR029016">
    <property type="entry name" value="GAF-like_dom_sf"/>
</dbReference>
<dbReference type="Gene3D" id="3.30.450.40">
    <property type="match status" value="1"/>
</dbReference>
<dbReference type="Gene3D" id="1.10.10.10">
    <property type="entry name" value="Winged helix-like DNA-binding domain superfamily/Winged helix DNA-binding domain"/>
    <property type="match status" value="1"/>
</dbReference>
<keyword evidence="1" id="KW-0805">Transcription regulation</keyword>
<dbReference type="InterPro" id="IPR050707">
    <property type="entry name" value="HTH_MetabolicPath_Reg"/>
</dbReference>
<evidence type="ECO:0008006" key="5">
    <source>
        <dbReference type="Google" id="ProtNLM"/>
    </source>
</evidence>
<dbReference type="GO" id="GO:0003700">
    <property type="term" value="F:DNA-binding transcription factor activity"/>
    <property type="evidence" value="ECO:0007669"/>
    <property type="project" value="TreeGrafter"/>
</dbReference>
<dbReference type="Proteomes" id="UP000179243">
    <property type="component" value="Unassembled WGS sequence"/>
</dbReference>
<dbReference type="EMBL" id="MFYX01000159">
    <property type="protein sequence ID" value="OGJ99765.1"/>
    <property type="molecule type" value="Genomic_DNA"/>
</dbReference>
<dbReference type="PANTHER" id="PTHR30136:SF34">
    <property type="entry name" value="TRANSCRIPTIONAL REGULATOR"/>
    <property type="match status" value="1"/>
</dbReference>
<sequence length="234" mass="25118">MKKPAQPSLGLINGLSCLQDVISIGRPVGPAEVAAHLNLERTRINRLLGTLCFLGYLNQTEDRKYRPGPGIHVLAAQSLRASGLLRSALPVIKKLVCRDYNVALGVLWQDKVCYLYHGEPSMAAEGAITDHGLYPALNSSIGRAILAFRPDLAADIKEFNEKAALDIRETGYCLLRKDKIAGSLGVAIGEPAFAGLAFAGKISEAEVPRLATMLHKAASAIVKTMQKDGQAFSL</sequence>
<dbReference type="GO" id="GO:0003677">
    <property type="term" value="F:DNA binding"/>
    <property type="evidence" value="ECO:0007669"/>
    <property type="project" value="TreeGrafter"/>
</dbReference>
<reference evidence="3 4" key="1">
    <citation type="journal article" date="2016" name="Nat. Commun.">
        <title>Thousands of microbial genomes shed light on interconnected biogeochemical processes in an aquifer system.</title>
        <authorList>
            <person name="Anantharaman K."/>
            <person name="Brown C.T."/>
            <person name="Hug L.A."/>
            <person name="Sharon I."/>
            <person name="Castelle C.J."/>
            <person name="Probst A.J."/>
            <person name="Thomas B.C."/>
            <person name="Singh A."/>
            <person name="Wilkins M.J."/>
            <person name="Karaoz U."/>
            <person name="Brodie E.L."/>
            <person name="Williams K.H."/>
            <person name="Hubbard S.S."/>
            <person name="Banfield J.F."/>
        </authorList>
    </citation>
    <scope>NUCLEOTIDE SEQUENCE [LARGE SCALE GENOMIC DNA]</scope>
</reference>
<name>A0A1F7EZT0_UNCRA</name>
<dbReference type="SUPFAM" id="SSF55781">
    <property type="entry name" value="GAF domain-like"/>
    <property type="match status" value="1"/>
</dbReference>
<keyword evidence="2" id="KW-0804">Transcription</keyword>
<accession>A0A1F7EZT0</accession>
<evidence type="ECO:0000256" key="1">
    <source>
        <dbReference type="ARBA" id="ARBA00023015"/>
    </source>
</evidence>
<comment type="caution">
    <text evidence="3">The sequence shown here is derived from an EMBL/GenBank/DDBJ whole genome shotgun (WGS) entry which is preliminary data.</text>
</comment>
<evidence type="ECO:0000313" key="4">
    <source>
        <dbReference type="Proteomes" id="UP000179243"/>
    </source>
</evidence>
<dbReference type="PANTHER" id="PTHR30136">
    <property type="entry name" value="HELIX-TURN-HELIX TRANSCRIPTIONAL REGULATOR, ICLR FAMILY"/>
    <property type="match status" value="1"/>
</dbReference>
<organism evidence="3 4">
    <name type="scientific">Candidatus Raymondbacteria bacterium RIFOXYD12_FULL_49_13</name>
    <dbReference type="NCBI Taxonomy" id="1817890"/>
    <lineage>
        <taxon>Bacteria</taxon>
        <taxon>Raymondiibacteriota</taxon>
    </lineage>
</organism>
<gene>
    <name evidence="3" type="ORF">A2519_12520</name>
</gene>
<proteinExistence type="predicted"/>
<dbReference type="SUPFAM" id="SSF46785">
    <property type="entry name" value="Winged helix' DNA-binding domain"/>
    <property type="match status" value="1"/>
</dbReference>
<evidence type="ECO:0000313" key="3">
    <source>
        <dbReference type="EMBL" id="OGJ99765.1"/>
    </source>
</evidence>
<evidence type="ECO:0000256" key="2">
    <source>
        <dbReference type="ARBA" id="ARBA00023163"/>
    </source>
</evidence>
<dbReference type="InterPro" id="IPR036390">
    <property type="entry name" value="WH_DNA-bd_sf"/>
</dbReference>